<evidence type="ECO:0000256" key="1">
    <source>
        <dbReference type="ARBA" id="ARBA00004651"/>
    </source>
</evidence>
<feature type="transmembrane region" description="Helical" evidence="7">
    <location>
        <begin position="154"/>
        <end position="174"/>
    </location>
</feature>
<feature type="transmembrane region" description="Helical" evidence="7">
    <location>
        <begin position="224"/>
        <end position="246"/>
    </location>
</feature>
<keyword evidence="9" id="KW-1185">Reference proteome</keyword>
<feature type="transmembrane region" description="Helical" evidence="7">
    <location>
        <begin position="6"/>
        <end position="33"/>
    </location>
</feature>
<organism evidence="8 9">
    <name type="scientific">Streptomyces camelliae</name>
    <dbReference type="NCBI Taxonomy" id="3004093"/>
    <lineage>
        <taxon>Bacteria</taxon>
        <taxon>Bacillati</taxon>
        <taxon>Actinomycetota</taxon>
        <taxon>Actinomycetes</taxon>
        <taxon>Kitasatosporales</taxon>
        <taxon>Streptomycetaceae</taxon>
        <taxon>Streptomyces</taxon>
    </lineage>
</organism>
<feature type="transmembrane region" description="Helical" evidence="7">
    <location>
        <begin position="365"/>
        <end position="382"/>
    </location>
</feature>
<feature type="transmembrane region" description="Helical" evidence="7">
    <location>
        <begin position="110"/>
        <end position="134"/>
    </location>
</feature>
<dbReference type="PANTHER" id="PTHR43141">
    <property type="entry name" value="CYTOCHROME BD2 SUBUNIT II"/>
    <property type="match status" value="1"/>
</dbReference>
<sequence>MLEYASYALVLLALGAYVLLDGYDLGIGILSLLDRSDQRRKEYSELIATAWDANESWIILAGVVLWAGLPGVYATVLPGVYLPLIVMLLAIVLRGTAIELQSAASGYRHGWGLVFGLASLVATLCQGLVIGAVLSGLPHRGGVFTGGTWDWLTPYSVLCALGLVTVYLLAGAAWLQDKTTGTAHARAGRLGRPLILAVAVAGLVLGSGLRLADPQHLRFDQPLRATLFGLAVAVAVVCAAIAWYGFGRRPDWRPFAAVAGTEAAGLLALVAATAPVVVPPDLTVRAAASPHGSQLFLLIGVGGCMPVVLTYNIYAWWVFRGKFAQPPATPVAAGPSRPPAATERPAAVVPVAGDGPWAVVVARRVLLTLLAVTVAAVSQDVFGGVRVWIGPVGVVVFAVTALAVWIRSDRHSAAVGEFDLQAAEQ</sequence>
<name>A0ABY7PDW2_9ACTN</name>
<comment type="similarity">
    <text evidence="2">Belongs to the cytochrome ubiquinol oxidase subunit 2 family.</text>
</comment>
<evidence type="ECO:0000256" key="2">
    <source>
        <dbReference type="ARBA" id="ARBA00007543"/>
    </source>
</evidence>
<feature type="transmembrane region" description="Helical" evidence="7">
    <location>
        <begin position="255"/>
        <end position="275"/>
    </location>
</feature>
<protein>
    <submittedName>
        <fullName evidence="8">Cytochrome d ubiquinol oxidase subunit II</fullName>
    </submittedName>
</protein>
<dbReference type="InterPro" id="IPR003317">
    <property type="entry name" value="Cyt-d_oxidase_su2"/>
</dbReference>
<keyword evidence="4 7" id="KW-0812">Transmembrane</keyword>
<evidence type="ECO:0000256" key="3">
    <source>
        <dbReference type="ARBA" id="ARBA00022475"/>
    </source>
</evidence>
<dbReference type="Proteomes" id="UP001212326">
    <property type="component" value="Chromosome"/>
</dbReference>
<proteinExistence type="inferred from homology"/>
<gene>
    <name evidence="8" type="ORF">O1G22_41345</name>
</gene>
<keyword evidence="6 7" id="KW-0472">Membrane</keyword>
<feature type="transmembrane region" description="Helical" evidence="7">
    <location>
        <begin position="54"/>
        <end position="74"/>
    </location>
</feature>
<dbReference type="RefSeq" id="WP_270086023.1">
    <property type="nucleotide sequence ID" value="NZ_CP115300.1"/>
</dbReference>
<feature type="transmembrane region" description="Helical" evidence="7">
    <location>
        <begin position="388"/>
        <end position="406"/>
    </location>
</feature>
<dbReference type="Pfam" id="PF02322">
    <property type="entry name" value="Cyt_bd_oxida_II"/>
    <property type="match status" value="1"/>
</dbReference>
<reference evidence="8 9" key="1">
    <citation type="submission" date="2022-12" db="EMBL/GenBank/DDBJ databases">
        <authorList>
            <person name="Mo P."/>
        </authorList>
    </citation>
    <scope>NUCLEOTIDE SEQUENCE [LARGE SCALE GENOMIC DNA]</scope>
    <source>
        <strain evidence="8 9">HUAS 2-6</strain>
    </source>
</reference>
<feature type="transmembrane region" description="Helical" evidence="7">
    <location>
        <begin position="194"/>
        <end position="212"/>
    </location>
</feature>
<evidence type="ECO:0000256" key="7">
    <source>
        <dbReference type="SAM" id="Phobius"/>
    </source>
</evidence>
<comment type="subcellular location">
    <subcellularLocation>
        <location evidence="1">Cell membrane</location>
        <topology evidence="1">Multi-pass membrane protein</topology>
    </subcellularLocation>
</comment>
<dbReference type="PANTHER" id="PTHR43141:SF4">
    <property type="entry name" value="CYTOCHROME BD2 SUBUNIT II"/>
    <property type="match status" value="1"/>
</dbReference>
<keyword evidence="5 7" id="KW-1133">Transmembrane helix</keyword>
<accession>A0ABY7PDW2</accession>
<evidence type="ECO:0000256" key="5">
    <source>
        <dbReference type="ARBA" id="ARBA00022989"/>
    </source>
</evidence>
<feature type="transmembrane region" description="Helical" evidence="7">
    <location>
        <begin position="295"/>
        <end position="319"/>
    </location>
</feature>
<dbReference type="EMBL" id="CP115300">
    <property type="protein sequence ID" value="WBO68796.1"/>
    <property type="molecule type" value="Genomic_DNA"/>
</dbReference>
<evidence type="ECO:0000256" key="4">
    <source>
        <dbReference type="ARBA" id="ARBA00022692"/>
    </source>
</evidence>
<feature type="transmembrane region" description="Helical" evidence="7">
    <location>
        <begin position="80"/>
        <end position="98"/>
    </location>
</feature>
<evidence type="ECO:0000313" key="9">
    <source>
        <dbReference type="Proteomes" id="UP001212326"/>
    </source>
</evidence>
<evidence type="ECO:0000256" key="6">
    <source>
        <dbReference type="ARBA" id="ARBA00023136"/>
    </source>
</evidence>
<evidence type="ECO:0000313" key="8">
    <source>
        <dbReference type="EMBL" id="WBO68796.1"/>
    </source>
</evidence>
<keyword evidence="3" id="KW-1003">Cell membrane</keyword>